<dbReference type="AlphaFoldDB" id="A0A8J8T9P4"/>
<comment type="caution">
    <text evidence="1">The sequence shown here is derived from an EMBL/GenBank/DDBJ whole genome shotgun (WGS) entry which is preliminary data.</text>
</comment>
<dbReference type="GO" id="GO:0010508">
    <property type="term" value="P:positive regulation of autophagy"/>
    <property type="evidence" value="ECO:0007669"/>
    <property type="project" value="TreeGrafter"/>
</dbReference>
<evidence type="ECO:0000313" key="1">
    <source>
        <dbReference type="EMBL" id="TNV87469.1"/>
    </source>
</evidence>
<proteinExistence type="predicted"/>
<dbReference type="OrthoDB" id="42561at2759"/>
<dbReference type="GO" id="GO:1904262">
    <property type="term" value="P:negative regulation of TORC1 signaling"/>
    <property type="evidence" value="ECO:0007669"/>
    <property type="project" value="TreeGrafter"/>
</dbReference>
<reference evidence="1" key="1">
    <citation type="submission" date="2019-06" db="EMBL/GenBank/DDBJ databases">
        <authorList>
            <person name="Zheng W."/>
        </authorList>
    </citation>
    <scope>NUCLEOTIDE SEQUENCE</scope>
    <source>
        <strain evidence="1">QDHG01</strain>
    </source>
</reference>
<name>A0A8J8T9P4_HALGN</name>
<accession>A0A8J8T9P4</accession>
<dbReference type="Proteomes" id="UP000785679">
    <property type="component" value="Unassembled WGS sequence"/>
</dbReference>
<dbReference type="EMBL" id="RRYP01000419">
    <property type="protein sequence ID" value="TNV87469.1"/>
    <property type="molecule type" value="Genomic_DNA"/>
</dbReference>
<protein>
    <submittedName>
        <fullName evidence="1">Uncharacterized protein</fullName>
    </submittedName>
</protein>
<dbReference type="GO" id="GO:0005096">
    <property type="term" value="F:GTPase activator activity"/>
    <property type="evidence" value="ECO:0007669"/>
    <property type="project" value="InterPro"/>
</dbReference>
<dbReference type="GO" id="GO:1990130">
    <property type="term" value="C:GATOR1 complex"/>
    <property type="evidence" value="ECO:0007669"/>
    <property type="project" value="TreeGrafter"/>
</dbReference>
<dbReference type="InterPro" id="IPR027244">
    <property type="entry name" value="IML1"/>
</dbReference>
<keyword evidence="2" id="KW-1185">Reference proteome</keyword>
<organism evidence="1 2">
    <name type="scientific">Halteria grandinella</name>
    <dbReference type="NCBI Taxonomy" id="5974"/>
    <lineage>
        <taxon>Eukaryota</taxon>
        <taxon>Sar</taxon>
        <taxon>Alveolata</taxon>
        <taxon>Ciliophora</taxon>
        <taxon>Intramacronucleata</taxon>
        <taxon>Spirotrichea</taxon>
        <taxon>Stichotrichia</taxon>
        <taxon>Sporadotrichida</taxon>
        <taxon>Halteriidae</taxon>
        <taxon>Halteria</taxon>
    </lineage>
</organism>
<sequence length="265" mass="30606">MTATAYIEDDTPNGTMVNGAYFFSHDNTYRPQHCFHITVSWIFANGPQIMEKINSLKRKVKSCGLQIIPISGVVNKDELNPFENFTRLKIVKSEPIGSQRESSVGRGSGSAKNAGGTNSLYPYNTHKLSLDSTSYYFDEENSIPRNLYAEHLKEKRCTMFIRRFEYFLRSYYGFVIESENKIYRNYIHFSGIAVIRIFHNSEVAWIENDVVNNQMADYSESHRVQEKVDVLIFSIDLILDMVFEKILLTEEETASKGEWKAEQEL</sequence>
<dbReference type="PANTHER" id="PTHR13179">
    <property type="entry name" value="DEP DOMAIN CONTAINING PROTEIN 5"/>
    <property type="match status" value="1"/>
</dbReference>
<gene>
    <name evidence="1" type="ORF">FGO68_gene12580</name>
</gene>
<dbReference type="PANTHER" id="PTHR13179:SF8">
    <property type="entry name" value="GATOR COMPLEX PROTEIN DEPDC5"/>
    <property type="match status" value="1"/>
</dbReference>
<evidence type="ECO:0000313" key="2">
    <source>
        <dbReference type="Proteomes" id="UP000785679"/>
    </source>
</evidence>